<keyword evidence="4" id="KW-1185">Reference proteome</keyword>
<evidence type="ECO:0000313" key="4">
    <source>
        <dbReference type="Proteomes" id="UP000190042"/>
    </source>
</evidence>
<protein>
    <recommendedName>
        <fullName evidence="5">Spore coat protein W</fullName>
    </recommendedName>
</protein>
<feature type="compositionally biased region" description="Acidic residues" evidence="2">
    <location>
        <begin position="101"/>
        <end position="110"/>
    </location>
</feature>
<accession>A0A1T4YXI7</accession>
<gene>
    <name evidence="3" type="ORF">SAMN04244570_0163</name>
</gene>
<dbReference type="AlphaFoldDB" id="A0A1T4YXI7"/>
<dbReference type="RefSeq" id="WP_040759988.1">
    <property type="nucleotide sequence ID" value="NZ_FUYJ01000011.1"/>
</dbReference>
<dbReference type="Proteomes" id="UP000190042">
    <property type="component" value="Unassembled WGS sequence"/>
</dbReference>
<sequence length="110" mass="12849">MEKKNNRDQLYGLSNQLMELFVSDLFTKNKVSTEETKQRLTEVQKEKLKQTVEQLKTQVEEFLEEKNSQKIITETENATDLKSNPLREALLKKTTKKESENENNEDGQGQ</sequence>
<feature type="region of interest" description="Disordered" evidence="2">
    <location>
        <begin position="91"/>
        <end position="110"/>
    </location>
</feature>
<feature type="coiled-coil region" evidence="1">
    <location>
        <begin position="38"/>
        <end position="72"/>
    </location>
</feature>
<evidence type="ECO:0000313" key="3">
    <source>
        <dbReference type="EMBL" id="SKB06502.1"/>
    </source>
</evidence>
<keyword evidence="1" id="KW-0175">Coiled coil</keyword>
<organism evidence="3 4">
    <name type="scientific">Sporosarcina newyorkensis</name>
    <dbReference type="NCBI Taxonomy" id="759851"/>
    <lineage>
        <taxon>Bacteria</taxon>
        <taxon>Bacillati</taxon>
        <taxon>Bacillota</taxon>
        <taxon>Bacilli</taxon>
        <taxon>Bacillales</taxon>
        <taxon>Caryophanaceae</taxon>
        <taxon>Sporosarcina</taxon>
    </lineage>
</organism>
<proteinExistence type="predicted"/>
<evidence type="ECO:0000256" key="1">
    <source>
        <dbReference type="SAM" id="Coils"/>
    </source>
</evidence>
<evidence type="ECO:0000256" key="2">
    <source>
        <dbReference type="SAM" id="MobiDB-lite"/>
    </source>
</evidence>
<name>A0A1T4YXI7_9BACL</name>
<evidence type="ECO:0008006" key="5">
    <source>
        <dbReference type="Google" id="ProtNLM"/>
    </source>
</evidence>
<reference evidence="4" key="1">
    <citation type="submission" date="2017-02" db="EMBL/GenBank/DDBJ databases">
        <authorList>
            <person name="Varghese N."/>
            <person name="Submissions S."/>
        </authorList>
    </citation>
    <scope>NUCLEOTIDE SEQUENCE [LARGE SCALE GENOMIC DNA]</scope>
    <source>
        <strain evidence="4">DSM 23966</strain>
    </source>
</reference>
<dbReference type="EMBL" id="FUYJ01000011">
    <property type="protein sequence ID" value="SKB06502.1"/>
    <property type="molecule type" value="Genomic_DNA"/>
</dbReference>